<dbReference type="Gene3D" id="2.30.110.10">
    <property type="entry name" value="Electron Transport, Fmn-binding Protein, Chain A"/>
    <property type="match status" value="1"/>
</dbReference>
<reference evidence="2 3" key="1">
    <citation type="submission" date="2016-01" db="EMBL/GenBank/DDBJ databases">
        <authorList>
            <person name="Oliw E.H."/>
        </authorList>
    </citation>
    <scope>NUCLEOTIDE SEQUENCE [LARGE SCALE GENOMIC DNA]</scope>
    <source>
        <strain evidence="2 3">Kerr 14</strain>
    </source>
</reference>
<gene>
    <name evidence="2" type="ORF">AGR4C_pb20067</name>
</gene>
<dbReference type="PANTHER" id="PTHR39336:SF1">
    <property type="entry name" value="PYRIDOXAMINE PHOSPHATE OXIDASE FAMILY PROTEIN (AFU_ORTHOLOGUE AFUA_6G11440)"/>
    <property type="match status" value="1"/>
</dbReference>
<keyword evidence="2" id="KW-0418">Kinase</keyword>
<dbReference type="InterPro" id="IPR012349">
    <property type="entry name" value="Split_barrel_FMN-bd"/>
</dbReference>
<protein>
    <submittedName>
        <fullName evidence="2">Signal transduction histidine kinase, nitrogen specific</fullName>
    </submittedName>
</protein>
<sequence>MSVNTVKMQGSLESKGARVINFSQFRSWQRMKPAIFSGMAKFFPTLEPQHHRFIVAQHMFFTASAAPTGHVNMSPRSTDMFRILGDNAVMYLDRTGSGNETAAHLGINDRLTIMFCAVSGPPLIMRLFGKGRVIHRDSDEFASLLDERFDGNAPLGARQMIRLDFDLVQTSCGYGVPLFEYQGERPQMDAWAKAKGVDGIDDYWREKNQVSLDGFPTGLFETPG</sequence>
<dbReference type="EMBL" id="FBWC01000041">
    <property type="protein sequence ID" value="CUX67150.1"/>
    <property type="molecule type" value="Genomic_DNA"/>
</dbReference>
<feature type="domain" description="Pyridoxamine 5'-phosphate oxidase N-terminal" evidence="1">
    <location>
        <begin position="46"/>
        <end position="172"/>
    </location>
</feature>
<dbReference type="Pfam" id="PF01243">
    <property type="entry name" value="PNPOx_N"/>
    <property type="match status" value="1"/>
</dbReference>
<dbReference type="AlphaFoldDB" id="A0A1S7SEU2"/>
<name>A0A1S7SEU2_AGRTU</name>
<keyword evidence="2" id="KW-0808">Transferase</keyword>
<evidence type="ECO:0000313" key="3">
    <source>
        <dbReference type="Proteomes" id="UP000191897"/>
    </source>
</evidence>
<evidence type="ECO:0000313" key="2">
    <source>
        <dbReference type="EMBL" id="CUX67150.1"/>
    </source>
</evidence>
<dbReference type="InterPro" id="IPR011576">
    <property type="entry name" value="Pyridox_Oxase_N"/>
</dbReference>
<dbReference type="Proteomes" id="UP000191897">
    <property type="component" value="Unassembled WGS sequence"/>
</dbReference>
<organism evidence="2 3">
    <name type="scientific">Agrobacterium tumefaciens str. Kerr 14</name>
    <dbReference type="NCBI Taxonomy" id="1183424"/>
    <lineage>
        <taxon>Bacteria</taxon>
        <taxon>Pseudomonadati</taxon>
        <taxon>Pseudomonadota</taxon>
        <taxon>Alphaproteobacteria</taxon>
        <taxon>Hyphomicrobiales</taxon>
        <taxon>Rhizobiaceae</taxon>
        <taxon>Rhizobium/Agrobacterium group</taxon>
        <taxon>Agrobacterium</taxon>
        <taxon>Agrobacterium tumefaciens complex</taxon>
    </lineage>
</organism>
<dbReference type="SUPFAM" id="SSF50475">
    <property type="entry name" value="FMN-binding split barrel"/>
    <property type="match status" value="1"/>
</dbReference>
<dbReference type="GO" id="GO:0016301">
    <property type="term" value="F:kinase activity"/>
    <property type="evidence" value="ECO:0007669"/>
    <property type="project" value="UniProtKB-KW"/>
</dbReference>
<dbReference type="PANTHER" id="PTHR39336">
    <property type="entry name" value="PYRIDOXAMINE PHOSPHATE OXIDASE FAMILY PROTEIN (AFU_ORTHOLOGUE AFUA_6G11440)"/>
    <property type="match status" value="1"/>
</dbReference>
<evidence type="ECO:0000259" key="1">
    <source>
        <dbReference type="Pfam" id="PF01243"/>
    </source>
</evidence>
<proteinExistence type="predicted"/>
<accession>A0A1S7SEU2</accession>